<evidence type="ECO:0000256" key="1">
    <source>
        <dbReference type="ARBA" id="ARBA00004123"/>
    </source>
</evidence>
<keyword evidence="4" id="KW-0804">Transcription</keyword>
<comment type="subcellular location">
    <subcellularLocation>
        <location evidence="1">Nucleus</location>
    </subcellularLocation>
</comment>
<feature type="compositionally biased region" description="Gly residues" evidence="6">
    <location>
        <begin position="733"/>
        <end position="743"/>
    </location>
</feature>
<dbReference type="PANTHER" id="PTHR47338">
    <property type="entry name" value="ZN(II)2CYS6 TRANSCRIPTION FACTOR (EUROFUNG)-RELATED"/>
    <property type="match status" value="1"/>
</dbReference>
<organism evidence="8 9">
    <name type="scientific">Pyronema omphalodes (strain CBS 100304)</name>
    <name type="common">Pyronema confluens</name>
    <dbReference type="NCBI Taxonomy" id="1076935"/>
    <lineage>
        <taxon>Eukaryota</taxon>
        <taxon>Fungi</taxon>
        <taxon>Dikarya</taxon>
        <taxon>Ascomycota</taxon>
        <taxon>Pezizomycotina</taxon>
        <taxon>Pezizomycetes</taxon>
        <taxon>Pezizales</taxon>
        <taxon>Pyronemataceae</taxon>
        <taxon>Pyronema</taxon>
    </lineage>
</organism>
<sequence>MNCKSCRKRKIKCSRTRPSCNACDVFRCECVYDAVPKKRGPKTEVLEELLKRIDGLEKRLGESEGSNGGGRGSKSPGAESSNASSVASRRPAAATTAREPAAMSPPNIPAPSPPPPIIESPITTGAGGGGVSPVAIQTPQPAPPQTDYRLMQRLVEIFFERVNGKPYTLFHERMFRQDWQEGRVPSYVLDTICAVSVRYASAHELGTKTAHQYCEEFAARARRNVDSDEPTLEHLQSLLLLSMTYYAMGYGKKSFMQMGSAIRMTLALDLHRELPPTHPSTPLQREIRRRVFWTCYMMDRFTVCGSVRPPSFSDRSIHLRLPSTEDSFLRGIPSEAPLFSETGIGFSSLGISFPNSNLLIDVVRILGRTIRYTQSGGVKGDSHFPWHTNSNLSRIRNELNTWASTRDLREGVPPTPDATSLFLARSVWHVIHCLMYRSFLPIDLAELDGNGTQQAWQMEATKVCFQHANALVDLISVGAMTPAIEWPAFAGFSLVTAASVLVHGVFYKGSGAFRKCRENLITVLTQVRALISVWSCMRQQLALLRRLYQAHEKLVVDWSPQKRPGQSVFHFDDFFDRYGGGFEAGHVPFYDAGESDTDLSYIGVPPVYTPSNLSQHMSGPSPPAHHHSQHPSNPHNPTPSPPQQPRYQEDYPFSPTTPQDLQFLSVASFGGHAYDFEAYNQSNQYQQSAEEVDANMVRDMGETERDPLLSMLAEMAERDEFAVGDGEREGDVWMGGGEEGTTA</sequence>
<feature type="compositionally biased region" description="Low complexity" evidence="6">
    <location>
        <begin position="73"/>
        <end position="105"/>
    </location>
</feature>
<dbReference type="GO" id="GO:0008270">
    <property type="term" value="F:zinc ion binding"/>
    <property type="evidence" value="ECO:0007669"/>
    <property type="project" value="InterPro"/>
</dbReference>
<feature type="region of interest" description="Disordered" evidence="6">
    <location>
        <begin position="57"/>
        <end position="144"/>
    </location>
</feature>
<reference evidence="8 9" key="1">
    <citation type="journal article" date="2013" name="PLoS Genet.">
        <title>The genome and development-dependent transcriptomes of Pyronema confluens: a window into fungal evolution.</title>
        <authorList>
            <person name="Traeger S."/>
            <person name="Altegoer F."/>
            <person name="Freitag M."/>
            <person name="Gabaldon T."/>
            <person name="Kempken F."/>
            <person name="Kumar A."/>
            <person name="Marcet-Houben M."/>
            <person name="Poggeler S."/>
            <person name="Stajich J.E."/>
            <person name="Nowrousian M."/>
        </authorList>
    </citation>
    <scope>NUCLEOTIDE SEQUENCE [LARGE SCALE GENOMIC DNA]</scope>
    <source>
        <strain evidence="9">CBS 100304</strain>
        <tissue evidence="8">Vegetative mycelium</tissue>
    </source>
</reference>
<dbReference type="InterPro" id="IPR007219">
    <property type="entry name" value="XnlR_reg_dom"/>
</dbReference>
<protein>
    <submittedName>
        <fullName evidence="8">Similar to Uncharacterized transcriptional regulatory protein C1327.01c acc. no. Q1MTM9</fullName>
    </submittedName>
</protein>
<feature type="domain" description="Zn(2)-C6 fungal-type" evidence="7">
    <location>
        <begin position="2"/>
        <end position="32"/>
    </location>
</feature>
<evidence type="ECO:0000259" key="7">
    <source>
        <dbReference type="PROSITE" id="PS50048"/>
    </source>
</evidence>
<name>U4LJ64_PYROM</name>
<dbReference type="GO" id="GO:0000981">
    <property type="term" value="F:DNA-binding transcription factor activity, RNA polymerase II-specific"/>
    <property type="evidence" value="ECO:0007669"/>
    <property type="project" value="InterPro"/>
</dbReference>
<evidence type="ECO:0000256" key="2">
    <source>
        <dbReference type="ARBA" id="ARBA00022723"/>
    </source>
</evidence>
<keyword evidence="3" id="KW-0805">Transcription regulation</keyword>
<dbReference type="Proteomes" id="UP000018144">
    <property type="component" value="Unassembled WGS sequence"/>
</dbReference>
<dbReference type="Pfam" id="PF04082">
    <property type="entry name" value="Fungal_trans"/>
    <property type="match status" value="1"/>
</dbReference>
<feature type="region of interest" description="Disordered" evidence="6">
    <location>
        <begin position="720"/>
        <end position="743"/>
    </location>
</feature>
<dbReference type="GO" id="GO:0006351">
    <property type="term" value="P:DNA-templated transcription"/>
    <property type="evidence" value="ECO:0007669"/>
    <property type="project" value="InterPro"/>
</dbReference>
<keyword evidence="2" id="KW-0479">Metal-binding</keyword>
<dbReference type="SUPFAM" id="SSF57701">
    <property type="entry name" value="Zn2/Cys6 DNA-binding domain"/>
    <property type="match status" value="1"/>
</dbReference>
<dbReference type="SMART" id="SM00066">
    <property type="entry name" value="GAL4"/>
    <property type="match status" value="1"/>
</dbReference>
<dbReference type="EMBL" id="HF935622">
    <property type="protein sequence ID" value="CCX31607.1"/>
    <property type="molecule type" value="Genomic_DNA"/>
</dbReference>
<dbReference type="GO" id="GO:0005634">
    <property type="term" value="C:nucleus"/>
    <property type="evidence" value="ECO:0007669"/>
    <property type="project" value="UniProtKB-SubCell"/>
</dbReference>
<dbReference type="SMART" id="SM00906">
    <property type="entry name" value="Fungal_trans"/>
    <property type="match status" value="1"/>
</dbReference>
<dbReference type="OrthoDB" id="5297881at2759"/>
<dbReference type="CDD" id="cd00067">
    <property type="entry name" value="GAL4"/>
    <property type="match status" value="1"/>
</dbReference>
<dbReference type="Gene3D" id="4.10.240.10">
    <property type="entry name" value="Zn(2)-C6 fungal-type DNA-binding domain"/>
    <property type="match status" value="1"/>
</dbReference>
<gene>
    <name evidence="8" type="ORF">PCON_11074</name>
</gene>
<dbReference type="OMA" id="NSPLIEW"/>
<evidence type="ECO:0000256" key="5">
    <source>
        <dbReference type="ARBA" id="ARBA00023242"/>
    </source>
</evidence>
<keyword evidence="5" id="KW-0539">Nucleus</keyword>
<feature type="compositionally biased region" description="Basic and acidic residues" evidence="6">
    <location>
        <begin position="720"/>
        <end position="731"/>
    </location>
</feature>
<dbReference type="InterPro" id="IPR001138">
    <property type="entry name" value="Zn2Cys6_DnaBD"/>
</dbReference>
<feature type="compositionally biased region" description="Pro residues" evidence="6">
    <location>
        <begin position="634"/>
        <end position="644"/>
    </location>
</feature>
<dbReference type="AlphaFoldDB" id="U4LJ64"/>
<dbReference type="GO" id="GO:0003677">
    <property type="term" value="F:DNA binding"/>
    <property type="evidence" value="ECO:0007669"/>
    <property type="project" value="InterPro"/>
</dbReference>
<accession>U4LJ64</accession>
<evidence type="ECO:0000313" key="9">
    <source>
        <dbReference type="Proteomes" id="UP000018144"/>
    </source>
</evidence>
<keyword evidence="9" id="KW-1185">Reference proteome</keyword>
<dbReference type="STRING" id="1076935.U4LJ64"/>
<feature type="compositionally biased region" description="Pro residues" evidence="6">
    <location>
        <begin position="106"/>
        <end position="118"/>
    </location>
</feature>
<dbReference type="InterPro" id="IPR050815">
    <property type="entry name" value="TF_fung"/>
</dbReference>
<dbReference type="eggNOG" id="ENOG502QVV0">
    <property type="taxonomic scope" value="Eukaryota"/>
</dbReference>
<evidence type="ECO:0000256" key="6">
    <source>
        <dbReference type="SAM" id="MobiDB-lite"/>
    </source>
</evidence>
<evidence type="ECO:0000313" key="8">
    <source>
        <dbReference type="EMBL" id="CCX31607.1"/>
    </source>
</evidence>
<evidence type="ECO:0000256" key="3">
    <source>
        <dbReference type="ARBA" id="ARBA00023015"/>
    </source>
</evidence>
<dbReference type="PANTHER" id="PTHR47338:SF4">
    <property type="entry name" value="ZN(II)2CYS6 TRANSCRIPTION FACTOR (EUROFUNG)"/>
    <property type="match status" value="1"/>
</dbReference>
<dbReference type="PROSITE" id="PS50048">
    <property type="entry name" value="ZN2_CY6_FUNGAL_2"/>
    <property type="match status" value="1"/>
</dbReference>
<dbReference type="InterPro" id="IPR036864">
    <property type="entry name" value="Zn2-C6_fun-type_DNA-bd_sf"/>
</dbReference>
<proteinExistence type="predicted"/>
<dbReference type="CDD" id="cd12148">
    <property type="entry name" value="fungal_TF_MHR"/>
    <property type="match status" value="1"/>
</dbReference>
<feature type="region of interest" description="Disordered" evidence="6">
    <location>
        <begin position="611"/>
        <end position="659"/>
    </location>
</feature>
<dbReference type="Pfam" id="PF00172">
    <property type="entry name" value="Zn_clus"/>
    <property type="match status" value="1"/>
</dbReference>
<evidence type="ECO:0000256" key="4">
    <source>
        <dbReference type="ARBA" id="ARBA00023163"/>
    </source>
</evidence>